<organism evidence="2 3">
    <name type="scientific">Aestuariivirga litoralis</name>
    <dbReference type="NCBI Taxonomy" id="2650924"/>
    <lineage>
        <taxon>Bacteria</taxon>
        <taxon>Pseudomonadati</taxon>
        <taxon>Pseudomonadota</taxon>
        <taxon>Alphaproteobacteria</taxon>
        <taxon>Hyphomicrobiales</taxon>
        <taxon>Aestuariivirgaceae</taxon>
        <taxon>Aestuariivirga</taxon>
    </lineage>
</organism>
<keyword evidence="2" id="KW-0489">Methyltransferase</keyword>
<feature type="domain" description="Methyltransferase type 11" evidence="1">
    <location>
        <begin position="97"/>
        <end position="146"/>
    </location>
</feature>
<evidence type="ECO:0000259" key="1">
    <source>
        <dbReference type="Pfam" id="PF08241"/>
    </source>
</evidence>
<reference evidence="3" key="1">
    <citation type="submission" date="2018-06" db="EMBL/GenBank/DDBJ databases">
        <title>Aestuariibacter litoralis strain KCTC 52945T.</title>
        <authorList>
            <person name="Li X."/>
            <person name="Salam N."/>
            <person name="Li J.-L."/>
            <person name="Chen Y.-M."/>
            <person name="Yang Z.-W."/>
            <person name="Zhang L.-Y."/>
            <person name="Han M.-X."/>
            <person name="Xiao M."/>
            <person name="Li W.-J."/>
        </authorList>
    </citation>
    <scope>NUCLEOTIDE SEQUENCE [LARGE SCALE GENOMIC DNA]</scope>
    <source>
        <strain evidence="3">KCTC 52945</strain>
    </source>
</reference>
<dbReference type="GO" id="GO:0032259">
    <property type="term" value="P:methylation"/>
    <property type="evidence" value="ECO:0007669"/>
    <property type="project" value="UniProtKB-KW"/>
</dbReference>
<proteinExistence type="predicted"/>
<dbReference type="Gene3D" id="3.40.50.150">
    <property type="entry name" value="Vaccinia Virus protein VP39"/>
    <property type="match status" value="1"/>
</dbReference>
<protein>
    <submittedName>
        <fullName evidence="2">Class I SAM-dependent methyltransferase</fullName>
    </submittedName>
</protein>
<dbReference type="SUPFAM" id="SSF53335">
    <property type="entry name" value="S-adenosyl-L-methionine-dependent methyltransferases"/>
    <property type="match status" value="1"/>
</dbReference>
<dbReference type="EMBL" id="QKVK01000004">
    <property type="protein sequence ID" value="PZF76810.1"/>
    <property type="molecule type" value="Genomic_DNA"/>
</dbReference>
<comment type="caution">
    <text evidence="2">The sequence shown here is derived from an EMBL/GenBank/DDBJ whole genome shotgun (WGS) entry which is preliminary data.</text>
</comment>
<dbReference type="InterPro" id="IPR013216">
    <property type="entry name" value="Methyltransf_11"/>
</dbReference>
<sequence length="234" mass="26535">MAEFLLQNSGYCHCCRSQATFRSANAWLRDHYICLNCHSIPRQRHLQHILDVHFPDWCGRILHESSPANDFLARYCKAYESSQFFPDVPPGESHNGVRCEDLEGMSLADSSIDIFVTQDVFEHINNPARAAAEVTRVLKPGGLHIFTAPRHRGLASIQPRIRIRADGEIEHLLEPQYHGSPVGDGKALVTHDYARDFERLYAEWSGNLVTTYVTRDRGLGIDGEFLEVFVACKQ</sequence>
<keyword evidence="2" id="KW-0808">Transferase</keyword>
<evidence type="ECO:0000313" key="3">
    <source>
        <dbReference type="Proteomes" id="UP000248795"/>
    </source>
</evidence>
<accession>A0A2W2AW24</accession>
<dbReference type="Pfam" id="PF08241">
    <property type="entry name" value="Methyltransf_11"/>
    <property type="match status" value="1"/>
</dbReference>
<dbReference type="AlphaFoldDB" id="A0A2W2AW24"/>
<keyword evidence="3" id="KW-1185">Reference proteome</keyword>
<evidence type="ECO:0000313" key="2">
    <source>
        <dbReference type="EMBL" id="PZF76810.1"/>
    </source>
</evidence>
<dbReference type="Proteomes" id="UP000248795">
    <property type="component" value="Unassembled WGS sequence"/>
</dbReference>
<dbReference type="GO" id="GO:0008757">
    <property type="term" value="F:S-adenosylmethionine-dependent methyltransferase activity"/>
    <property type="evidence" value="ECO:0007669"/>
    <property type="project" value="InterPro"/>
</dbReference>
<dbReference type="RefSeq" id="WP_111198294.1">
    <property type="nucleotide sequence ID" value="NZ_QKVK01000004.1"/>
</dbReference>
<gene>
    <name evidence="2" type="ORF">DK847_10070</name>
</gene>
<dbReference type="InterPro" id="IPR029063">
    <property type="entry name" value="SAM-dependent_MTases_sf"/>
</dbReference>
<name>A0A2W2AW24_9HYPH</name>